<evidence type="ECO:0000256" key="1">
    <source>
        <dbReference type="SAM" id="MobiDB-lite"/>
    </source>
</evidence>
<reference evidence="3" key="1">
    <citation type="submission" date="2024-01" db="EMBL/GenBank/DDBJ databases">
        <title>GRCr8: a new rat reference genome assembly contstructed from accurate long reads and long range scaffolding.</title>
        <authorList>
            <person name="Doris P.A."/>
            <person name="Kalbfleisch T."/>
            <person name="Li K."/>
            <person name="Howe K."/>
            <person name="Wood J."/>
        </authorList>
    </citation>
    <scope>NUCLEOTIDE SEQUENCE [LARGE SCALE GENOMIC DNA]</scope>
    <source>
        <strain evidence="3">Brown Norway</strain>
    </source>
</reference>
<dbReference type="RGD" id="7603387">
    <property type="gene designation" value="Clec20a"/>
</dbReference>
<reference evidence="3" key="2">
    <citation type="submission" date="2025-08" db="UniProtKB">
        <authorList>
            <consortium name="Ensembl"/>
        </authorList>
    </citation>
    <scope>IDENTIFICATION</scope>
    <source>
        <strain evidence="3">Brown Norway</strain>
    </source>
</reference>
<dbReference type="SUPFAM" id="SSF56436">
    <property type="entry name" value="C-type lectin-like"/>
    <property type="match status" value="2"/>
</dbReference>
<evidence type="ECO:0000259" key="2">
    <source>
        <dbReference type="PROSITE" id="PS50041"/>
    </source>
</evidence>
<dbReference type="PROSITE" id="PS50041">
    <property type="entry name" value="C_TYPE_LECTIN_2"/>
    <property type="match status" value="2"/>
</dbReference>
<feature type="compositionally biased region" description="Polar residues" evidence="1">
    <location>
        <begin position="260"/>
        <end position="293"/>
    </location>
</feature>
<feature type="region of interest" description="Disordered" evidence="1">
    <location>
        <begin position="380"/>
        <end position="401"/>
    </location>
</feature>
<feature type="domain" description="C-type lectin" evidence="2">
    <location>
        <begin position="127"/>
        <end position="243"/>
    </location>
</feature>
<sequence length="497" mass="54178">MWYCQEHYTDLADLQSMNSLVSVMVVYSYTSSVQAWIGLFYDVRISGLSWSSGSVFTMPTWSKLPVFQDGVCATLYSWYGVPALGAASCTGQKPFICYFDPAVGHRISLVSPLKDLTTLPEEAEVKIGGQTFIRIKQTMTWLSALTYCRHHYTDLADLQRVTDKDKDSLKPVINGDDAWIGLYFSVKINHLTWSSDQGSSIPEWLQEMPMFGQGLCAGIRTFANHPPQIYALLCPDLKPFICFNDPSIGHRQSAEMPSLIDTSSPRVTQHSKVPTRTTSRPNTGTSTDSTDASQVLDSASWIPRQVSHEPTAVSSGTCGFRTCDTTTPASTTVGLTALQSQGMVSIRPVATSAYPGETKERTTEASVSGSTAEVQGNWTSVPAAWNPDTSTGTAGSLPGTTTAMTTVEGGIYKGDTTSATEAQHLCSPKYPESKKKAAASESEHSFGILKADFAIPALRDPEEMKDQLLSEIQEVLKLILGHEEFTLKWIGSEVNKK</sequence>
<keyword evidence="4" id="KW-1185">Reference proteome</keyword>
<gene>
    <name evidence="3" type="primary">Clec20a</name>
</gene>
<dbReference type="InterPro" id="IPR016187">
    <property type="entry name" value="CTDL_fold"/>
</dbReference>
<protein>
    <submittedName>
        <fullName evidence="3">C-type lectin domain containing 20A</fullName>
    </submittedName>
</protein>
<feature type="domain" description="C-type lectin" evidence="2">
    <location>
        <begin position="1"/>
        <end position="98"/>
    </location>
</feature>
<feature type="region of interest" description="Disordered" evidence="1">
    <location>
        <begin position="257"/>
        <end position="293"/>
    </location>
</feature>
<dbReference type="Ensembl" id="ENSRNOT00000136549.1">
    <property type="protein sequence ID" value="ENSRNOP00000108451.1"/>
    <property type="gene ID" value="ENSRNOG00000065155.2"/>
</dbReference>
<evidence type="ECO:0000313" key="4">
    <source>
        <dbReference type="Proteomes" id="UP000002494"/>
    </source>
</evidence>
<evidence type="ECO:0000313" key="3">
    <source>
        <dbReference type="Ensembl" id="ENSRNOP00000108451.1"/>
    </source>
</evidence>
<dbReference type="InterPro" id="IPR016186">
    <property type="entry name" value="C-type_lectin-like/link_sf"/>
</dbReference>
<dbReference type="CDD" id="cd03602">
    <property type="entry name" value="CLECT_1"/>
    <property type="match status" value="2"/>
</dbReference>
<feature type="compositionally biased region" description="Polar residues" evidence="1">
    <location>
        <begin position="387"/>
        <end position="401"/>
    </location>
</feature>
<reference evidence="3" key="3">
    <citation type="submission" date="2025-09" db="UniProtKB">
        <authorList>
            <consortium name="Ensembl"/>
        </authorList>
    </citation>
    <scope>IDENTIFICATION</scope>
    <source>
        <strain evidence="3">Brown Norway</strain>
    </source>
</reference>
<dbReference type="GeneTree" id="ENSGT00390000009002"/>
<proteinExistence type="predicted"/>
<dbReference type="InterPro" id="IPR001304">
    <property type="entry name" value="C-type_lectin-like"/>
</dbReference>
<name>A0ABK0LXV6_RAT</name>
<dbReference type="Proteomes" id="UP000002494">
    <property type="component" value="Chromosome 13"/>
</dbReference>
<dbReference type="PANTHER" id="PTHR45784">
    <property type="entry name" value="C-TYPE LECTIN DOMAIN FAMILY 20 MEMBER A-RELATED"/>
    <property type="match status" value="1"/>
</dbReference>
<dbReference type="PANTHER" id="PTHR45784:SF5">
    <property type="entry name" value="C-TYPE LECTIN DOMAIN FAMILY 20 MEMBER A-RELATED"/>
    <property type="match status" value="1"/>
</dbReference>
<dbReference type="Pfam" id="PF00059">
    <property type="entry name" value="Lectin_C"/>
    <property type="match status" value="2"/>
</dbReference>
<organism evidence="3 4">
    <name type="scientific">Rattus norvegicus</name>
    <name type="common">Rat</name>
    <dbReference type="NCBI Taxonomy" id="10116"/>
    <lineage>
        <taxon>Eukaryota</taxon>
        <taxon>Metazoa</taxon>
        <taxon>Chordata</taxon>
        <taxon>Craniata</taxon>
        <taxon>Vertebrata</taxon>
        <taxon>Euteleostomi</taxon>
        <taxon>Mammalia</taxon>
        <taxon>Eutheria</taxon>
        <taxon>Euarchontoglires</taxon>
        <taxon>Glires</taxon>
        <taxon>Rodentia</taxon>
        <taxon>Myomorpha</taxon>
        <taxon>Muroidea</taxon>
        <taxon>Muridae</taxon>
        <taxon>Murinae</taxon>
        <taxon>Rattus</taxon>
    </lineage>
</organism>
<accession>A0ABK0LXV6</accession>
<dbReference type="Gene3D" id="3.10.100.10">
    <property type="entry name" value="Mannose-Binding Protein A, subunit A"/>
    <property type="match status" value="2"/>
</dbReference>